<dbReference type="STRING" id="205917.A0A4Y9XLE8"/>
<evidence type="ECO:0000313" key="7">
    <source>
        <dbReference type="EMBL" id="TFY51114.1"/>
    </source>
</evidence>
<keyword evidence="8" id="KW-1185">Reference proteome</keyword>
<protein>
    <recommendedName>
        <fullName evidence="6">26S proteasome regulatory subunit Rpn7 N-terminal domain-containing protein</fullName>
    </recommendedName>
</protein>
<evidence type="ECO:0000259" key="6">
    <source>
        <dbReference type="Pfam" id="PF10602"/>
    </source>
</evidence>
<keyword evidence="4" id="KW-0736">Signalosome</keyword>
<evidence type="ECO:0000256" key="1">
    <source>
        <dbReference type="ARBA" id="ARBA00004123"/>
    </source>
</evidence>
<dbReference type="EMBL" id="SEOQ01001606">
    <property type="protein sequence ID" value="TFY51114.1"/>
    <property type="molecule type" value="Genomic_DNA"/>
</dbReference>
<dbReference type="Gene3D" id="1.25.40.570">
    <property type="match status" value="1"/>
</dbReference>
<dbReference type="GO" id="GO:0005737">
    <property type="term" value="C:cytoplasm"/>
    <property type="evidence" value="ECO:0007669"/>
    <property type="project" value="UniProtKB-SubCell"/>
</dbReference>
<evidence type="ECO:0000313" key="8">
    <source>
        <dbReference type="Proteomes" id="UP000298327"/>
    </source>
</evidence>
<proteinExistence type="predicted"/>
<dbReference type="Proteomes" id="UP000298327">
    <property type="component" value="Unassembled WGS sequence"/>
</dbReference>
<keyword evidence="5" id="KW-0539">Nucleus</keyword>
<comment type="subcellular location">
    <subcellularLocation>
        <location evidence="2">Cytoplasm</location>
    </subcellularLocation>
    <subcellularLocation>
        <location evidence="1">Nucleus</location>
    </subcellularLocation>
</comment>
<accession>A0A4Y9XLE8</accession>
<organism evidence="7 8">
    <name type="scientific">Dentipellis fragilis</name>
    <dbReference type="NCBI Taxonomy" id="205917"/>
    <lineage>
        <taxon>Eukaryota</taxon>
        <taxon>Fungi</taxon>
        <taxon>Dikarya</taxon>
        <taxon>Basidiomycota</taxon>
        <taxon>Agaricomycotina</taxon>
        <taxon>Agaricomycetes</taxon>
        <taxon>Russulales</taxon>
        <taxon>Hericiaceae</taxon>
        <taxon>Dentipellis</taxon>
    </lineage>
</organism>
<feature type="domain" description="26S proteasome regulatory subunit Rpn7 N-terminal" evidence="6">
    <location>
        <begin position="231"/>
        <end position="388"/>
    </location>
</feature>
<dbReference type="Pfam" id="PF10602">
    <property type="entry name" value="RPN7"/>
    <property type="match status" value="1"/>
</dbReference>
<dbReference type="InterPro" id="IPR045135">
    <property type="entry name" value="Rpn7_N"/>
</dbReference>
<sequence length="388" mass="42680">MWLSESTRDLGRLGPRVELIWVSHRLYPVRYSPSIWTPSKLPGVSRAALVQLNTSPVKARASYSIYLPGARSIASDLTCTQAYDSETNRPFPIQLHPPRPPAMDVNYLQDVDLDDAMDLGLPKDSSLPSSSKVAPPPDIVVVDDTHPFDLDTFISGYSGRSAIDRLSHIMIHCPALAQQALKRALDLLTSPGQRDTSLYQTLLHTYEASPDPSKPALDDLLSPEDVARYTSWVDGTNAANAAERTKLEVELKTYTNNMIKESVRMAHRDLAAFFRATGTYDLALRHYTKSREFCTTSQHVLEMSLSVLELLIEQRNFAHIPTYVFKAEAALDAMVSNTSHAASQSQSQSQSHAQPTVSAGKKTDVVSARLDLCTALAHLSNGAYAKAA</sequence>
<evidence type="ECO:0000256" key="3">
    <source>
        <dbReference type="ARBA" id="ARBA00022490"/>
    </source>
</evidence>
<feature type="non-terminal residue" evidence="7">
    <location>
        <position position="388"/>
    </location>
</feature>
<dbReference type="AlphaFoldDB" id="A0A4Y9XLE8"/>
<reference evidence="7 8" key="1">
    <citation type="submission" date="2019-02" db="EMBL/GenBank/DDBJ databases">
        <title>Genome sequencing of the rare red list fungi Dentipellis fragilis.</title>
        <authorList>
            <person name="Buettner E."/>
            <person name="Kellner H."/>
        </authorList>
    </citation>
    <scope>NUCLEOTIDE SEQUENCE [LARGE SCALE GENOMIC DNA]</scope>
    <source>
        <strain evidence="7 8">DSM 105465</strain>
    </source>
</reference>
<comment type="caution">
    <text evidence="7">The sequence shown here is derived from an EMBL/GenBank/DDBJ whole genome shotgun (WGS) entry which is preliminary data.</text>
</comment>
<evidence type="ECO:0000256" key="5">
    <source>
        <dbReference type="ARBA" id="ARBA00023242"/>
    </source>
</evidence>
<dbReference type="InterPro" id="IPR019585">
    <property type="entry name" value="Rpn7/CSN1"/>
</dbReference>
<keyword evidence="3" id="KW-0963">Cytoplasm</keyword>
<dbReference type="GO" id="GO:0008180">
    <property type="term" value="C:COP9 signalosome"/>
    <property type="evidence" value="ECO:0007669"/>
    <property type="project" value="UniProtKB-KW"/>
</dbReference>
<name>A0A4Y9XLE8_9AGAM</name>
<dbReference type="PANTHER" id="PTHR14145">
    <property type="entry name" value="26S PROTESOME SUBUNIT 6"/>
    <property type="match status" value="1"/>
</dbReference>
<dbReference type="OrthoDB" id="422427at2759"/>
<dbReference type="PANTHER" id="PTHR14145:SF2">
    <property type="entry name" value="COP9 SIGNALOSOME COMPLEX SUBUNIT 1"/>
    <property type="match status" value="1"/>
</dbReference>
<evidence type="ECO:0000256" key="2">
    <source>
        <dbReference type="ARBA" id="ARBA00004496"/>
    </source>
</evidence>
<gene>
    <name evidence="7" type="ORF">EVG20_g11160</name>
</gene>
<evidence type="ECO:0000256" key="4">
    <source>
        <dbReference type="ARBA" id="ARBA00022790"/>
    </source>
</evidence>